<keyword evidence="1" id="KW-0732">Signal</keyword>
<dbReference type="AlphaFoldDB" id="A0A1M6SSL0"/>
<dbReference type="Proteomes" id="UP000184130">
    <property type="component" value="Unassembled WGS sequence"/>
</dbReference>
<evidence type="ECO:0008006" key="4">
    <source>
        <dbReference type="Google" id="ProtNLM"/>
    </source>
</evidence>
<feature type="signal peptide" evidence="1">
    <location>
        <begin position="1"/>
        <end position="23"/>
    </location>
</feature>
<organism evidence="2 3">
    <name type="scientific">Xylanibacter ruminicola</name>
    <name type="common">Prevotella ruminicola</name>
    <dbReference type="NCBI Taxonomy" id="839"/>
    <lineage>
        <taxon>Bacteria</taxon>
        <taxon>Pseudomonadati</taxon>
        <taxon>Bacteroidota</taxon>
        <taxon>Bacteroidia</taxon>
        <taxon>Bacteroidales</taxon>
        <taxon>Prevotellaceae</taxon>
        <taxon>Xylanibacter</taxon>
    </lineage>
</organism>
<evidence type="ECO:0000256" key="1">
    <source>
        <dbReference type="SAM" id="SignalP"/>
    </source>
</evidence>
<evidence type="ECO:0000313" key="3">
    <source>
        <dbReference type="Proteomes" id="UP000184130"/>
    </source>
</evidence>
<protein>
    <recommendedName>
        <fullName evidence="4">DUF3244 domain-containing protein</fullName>
    </recommendedName>
</protein>
<accession>A0A1M6SSL0</accession>
<dbReference type="RefSeq" id="WP_073205528.1">
    <property type="nucleotide sequence ID" value="NZ_FRBD01000004.1"/>
</dbReference>
<proteinExistence type="predicted"/>
<name>A0A1M6SSL0_XYLRU</name>
<dbReference type="EMBL" id="FRBD01000004">
    <property type="protein sequence ID" value="SHK47713.1"/>
    <property type="molecule type" value="Genomic_DNA"/>
</dbReference>
<reference evidence="2 3" key="1">
    <citation type="submission" date="2016-11" db="EMBL/GenBank/DDBJ databases">
        <authorList>
            <person name="Jaros S."/>
            <person name="Januszkiewicz K."/>
            <person name="Wedrychowicz H."/>
        </authorList>
    </citation>
    <scope>NUCLEOTIDE SEQUENCE [LARGE SCALE GENOMIC DNA]</scope>
    <source>
        <strain evidence="2 3">KHT3</strain>
    </source>
</reference>
<sequence length="135" mass="14872">MTKNLKLLVFLFVFMAQSTMMLAQGTENDEICLEYRTTPKLNGTVGPTRAPARQNVKRTITAFLDEAAGQLAVTNTANAIYSYYVCDENGTVYSQGLLAFSAGNTLYIDINHLPKGEYYLVMQSGSTTVSGLFYL</sequence>
<evidence type="ECO:0000313" key="2">
    <source>
        <dbReference type="EMBL" id="SHK47713.1"/>
    </source>
</evidence>
<feature type="chain" id="PRO_5013087758" description="DUF3244 domain-containing protein" evidence="1">
    <location>
        <begin position="24"/>
        <end position="135"/>
    </location>
</feature>
<gene>
    <name evidence="2" type="ORF">SAMN05216463_10417</name>
</gene>